<protein>
    <submittedName>
        <fullName evidence="1">Uncharacterized protein</fullName>
    </submittedName>
</protein>
<evidence type="ECO:0000313" key="1">
    <source>
        <dbReference type="EMBL" id="RUT34430.1"/>
    </source>
</evidence>
<dbReference type="GO" id="GO:0000166">
    <property type="term" value="F:nucleotide binding"/>
    <property type="evidence" value="ECO:0007669"/>
    <property type="project" value="InterPro"/>
</dbReference>
<dbReference type="AlphaFoldDB" id="A0A433XK31"/>
<dbReference type="SUPFAM" id="SSF81660">
    <property type="entry name" value="Metal cation-transporting ATPase, ATP-binding domain N"/>
    <property type="match status" value="1"/>
</dbReference>
<evidence type="ECO:0000313" key="2">
    <source>
        <dbReference type="Proteomes" id="UP000281547"/>
    </source>
</evidence>
<dbReference type="EMBL" id="RZNJ01000001">
    <property type="protein sequence ID" value="RUT34430.1"/>
    <property type="molecule type" value="Genomic_DNA"/>
</dbReference>
<sequence>MPATAPDRTPSLADVIGMPGIDEGYVLALAAALAAHWDHALAAPIAEGANLRGARQYRAEAPAPGTDSIAARIRDAEVRLGTPEALATTGLVLPEKLAALIGSQHTSGRAVLLLALTENPAPETPLGILTFAADGDDPG</sequence>
<organism evidence="1 2">
    <name type="scientific">Arsenicitalea aurantiaca</name>
    <dbReference type="NCBI Taxonomy" id="1783274"/>
    <lineage>
        <taxon>Bacteria</taxon>
        <taxon>Pseudomonadati</taxon>
        <taxon>Pseudomonadota</taxon>
        <taxon>Alphaproteobacteria</taxon>
        <taxon>Hyphomicrobiales</taxon>
        <taxon>Devosiaceae</taxon>
        <taxon>Arsenicitalea</taxon>
    </lineage>
</organism>
<gene>
    <name evidence="1" type="ORF">EMQ25_00255</name>
</gene>
<dbReference type="Proteomes" id="UP000281547">
    <property type="component" value="Unassembled WGS sequence"/>
</dbReference>
<dbReference type="InterPro" id="IPR023299">
    <property type="entry name" value="ATPase_P-typ_cyto_dom_N"/>
</dbReference>
<keyword evidence="2" id="KW-1185">Reference proteome</keyword>
<dbReference type="Gene3D" id="3.40.1110.10">
    <property type="entry name" value="Calcium-transporting ATPase, cytoplasmic domain N"/>
    <property type="match status" value="1"/>
</dbReference>
<reference evidence="1 2" key="1">
    <citation type="journal article" date="2016" name="Int. J. Syst. Evol. Microbiol.">
        <title>Arsenicitalea aurantiaca gen. nov., sp. nov., a new member of the family Hyphomicrobiaceae, isolated from high-arsenic sediment.</title>
        <authorList>
            <person name="Mu Y."/>
            <person name="Zhou L."/>
            <person name="Zeng X.C."/>
            <person name="Liu L."/>
            <person name="Pan Y."/>
            <person name="Chen X."/>
            <person name="Wang J."/>
            <person name="Li S."/>
            <person name="Li W.J."/>
            <person name="Wang Y."/>
        </authorList>
    </citation>
    <scope>NUCLEOTIDE SEQUENCE [LARGE SCALE GENOMIC DNA]</scope>
    <source>
        <strain evidence="1 2">42-50</strain>
    </source>
</reference>
<dbReference type="RefSeq" id="WP_127186549.1">
    <property type="nucleotide sequence ID" value="NZ_RZNJ01000001.1"/>
</dbReference>
<comment type="caution">
    <text evidence="1">The sequence shown here is derived from an EMBL/GenBank/DDBJ whole genome shotgun (WGS) entry which is preliminary data.</text>
</comment>
<name>A0A433XK31_9HYPH</name>
<accession>A0A433XK31</accession>
<proteinExistence type="predicted"/>